<reference evidence="2" key="1">
    <citation type="journal article" date="2023" name="G3 (Bethesda)">
        <title>Genome assembly and association tests identify interacting loci associated with vigor, precocity, and sex in interspecific pistachio rootstocks.</title>
        <authorList>
            <person name="Palmer W."/>
            <person name="Jacygrad E."/>
            <person name="Sagayaradj S."/>
            <person name="Cavanaugh K."/>
            <person name="Han R."/>
            <person name="Bertier L."/>
            <person name="Beede B."/>
            <person name="Kafkas S."/>
            <person name="Golino D."/>
            <person name="Preece J."/>
            <person name="Michelmore R."/>
        </authorList>
    </citation>
    <scope>NUCLEOTIDE SEQUENCE [LARGE SCALE GENOMIC DNA]</scope>
</reference>
<organism evidence="1 2">
    <name type="scientific">Pistacia integerrima</name>
    <dbReference type="NCBI Taxonomy" id="434235"/>
    <lineage>
        <taxon>Eukaryota</taxon>
        <taxon>Viridiplantae</taxon>
        <taxon>Streptophyta</taxon>
        <taxon>Embryophyta</taxon>
        <taxon>Tracheophyta</taxon>
        <taxon>Spermatophyta</taxon>
        <taxon>Magnoliopsida</taxon>
        <taxon>eudicotyledons</taxon>
        <taxon>Gunneridae</taxon>
        <taxon>Pentapetalae</taxon>
        <taxon>rosids</taxon>
        <taxon>malvids</taxon>
        <taxon>Sapindales</taxon>
        <taxon>Anacardiaceae</taxon>
        <taxon>Pistacia</taxon>
    </lineage>
</organism>
<gene>
    <name evidence="1" type="ORF">Pint_33061</name>
</gene>
<dbReference type="EMBL" id="CM047749">
    <property type="protein sequence ID" value="KAJ0010361.1"/>
    <property type="molecule type" value="Genomic_DNA"/>
</dbReference>
<sequence>MKHYFCEQVLMEPKNALGKQYKKMFGMNNVKLHFIENALRLIAKKAMAKNTGARGLRAILENILTEAMFEIPDTKTGTSNVVAVLVDEEAVGSVDAAGSGAKILHGDGESEQILHELKSKDFMGKGKVGQGGLEVQSRSLSL</sequence>
<evidence type="ECO:0000313" key="2">
    <source>
        <dbReference type="Proteomes" id="UP001163603"/>
    </source>
</evidence>
<dbReference type="Proteomes" id="UP001163603">
    <property type="component" value="Chromosome 14"/>
</dbReference>
<keyword evidence="2" id="KW-1185">Reference proteome</keyword>
<name>A0ACC0X6U0_9ROSI</name>
<protein>
    <submittedName>
        <fullName evidence="1">Uncharacterized protein</fullName>
    </submittedName>
</protein>
<proteinExistence type="predicted"/>
<accession>A0ACC0X6U0</accession>
<evidence type="ECO:0000313" key="1">
    <source>
        <dbReference type="EMBL" id="KAJ0010361.1"/>
    </source>
</evidence>
<comment type="caution">
    <text evidence="1">The sequence shown here is derived from an EMBL/GenBank/DDBJ whole genome shotgun (WGS) entry which is preliminary data.</text>
</comment>